<protein>
    <submittedName>
        <fullName evidence="3">Malonate decarboxylase holo-[acyl-carrier-protein] synthase</fullName>
        <ecNumber evidence="3">2.7.7.66</ecNumber>
    </submittedName>
</protein>
<accession>A0A376GXU3</accession>
<dbReference type="EMBL" id="UFYW01000001">
    <property type="protein sequence ID" value="STD82230.1"/>
    <property type="molecule type" value="Genomic_DNA"/>
</dbReference>
<reference evidence="3 4" key="1">
    <citation type="submission" date="2018-06" db="EMBL/GenBank/DDBJ databases">
        <authorList>
            <consortium name="Pathogen Informatics"/>
            <person name="Doyle S."/>
        </authorList>
    </citation>
    <scope>NUCLEOTIDE SEQUENCE [LARGE SCALE GENOMIC DNA]</scope>
    <source>
        <strain evidence="3 4">NCTC12360</strain>
    </source>
</reference>
<proteinExistence type="predicted"/>
<dbReference type="Proteomes" id="UP000254807">
    <property type="component" value="Unassembled WGS sequence"/>
</dbReference>
<dbReference type="OrthoDB" id="1275217at2"/>
<gene>
    <name evidence="3" type="primary">mdcG</name>
    <name evidence="3" type="ORF">NCTC12360_00650</name>
</gene>
<dbReference type="EC" id="2.7.7.66" evidence="3"/>
<name>A0A376GXU3_ENTGA</name>
<keyword evidence="4" id="KW-1185">Reference proteome</keyword>
<dbReference type="GO" id="GO:0016779">
    <property type="term" value="F:nucleotidyltransferase activity"/>
    <property type="evidence" value="ECO:0007669"/>
    <property type="project" value="UniProtKB-KW"/>
</dbReference>
<organism evidence="3 4">
    <name type="scientific">Enterococcus gallinarum</name>
    <dbReference type="NCBI Taxonomy" id="1353"/>
    <lineage>
        <taxon>Bacteria</taxon>
        <taxon>Bacillati</taxon>
        <taxon>Bacillota</taxon>
        <taxon>Bacilli</taxon>
        <taxon>Lactobacillales</taxon>
        <taxon>Enterococcaceae</taxon>
        <taxon>Enterococcus</taxon>
    </lineage>
</organism>
<dbReference type="InterPro" id="IPR049180">
    <property type="entry name" value="MdcG_C"/>
</dbReference>
<evidence type="ECO:0000313" key="4">
    <source>
        <dbReference type="Proteomes" id="UP000254807"/>
    </source>
</evidence>
<evidence type="ECO:0000259" key="1">
    <source>
        <dbReference type="Pfam" id="PF10620"/>
    </source>
</evidence>
<evidence type="ECO:0000259" key="2">
    <source>
        <dbReference type="Pfam" id="PF20866"/>
    </source>
</evidence>
<keyword evidence="3" id="KW-0808">Transferase</keyword>
<dbReference type="RefSeq" id="WP_060814919.1">
    <property type="nucleotide sequence ID" value="NZ_JAJGOJ010000001.1"/>
</dbReference>
<evidence type="ECO:0000313" key="3">
    <source>
        <dbReference type="EMBL" id="STD82230.1"/>
    </source>
</evidence>
<sequence length="197" mass="22608">MNFAHDIVLIDNQALADLVLPDWLHQGEKMYATVRRGIPQSPQHLLVGFRGTKREQRFGTEILSKYVMATIHPWQLIAKESFRQNDISDYPVFRQYREAQRLLCDCKWGVGGSLGFELASDQAAIKVTSDLDLLLYADSATQLPLQLIQDNKDFFNDLDIQVITKKGGFSLKEYLRNPQKKLLLKTDEGPKLTNKIW</sequence>
<dbReference type="Pfam" id="PF20866">
    <property type="entry name" value="MdcG_N"/>
    <property type="match status" value="1"/>
</dbReference>
<dbReference type="Pfam" id="PF10620">
    <property type="entry name" value="MdcG"/>
    <property type="match status" value="1"/>
</dbReference>
<keyword evidence="3" id="KW-0548">Nucleotidyltransferase</keyword>
<dbReference type="NCBIfam" id="NF002332">
    <property type="entry name" value="PRK01293.1"/>
    <property type="match status" value="1"/>
</dbReference>
<feature type="domain" description="Phosphoribosyl-dephospho-CoA transferase MdcG N-terminal" evidence="2">
    <location>
        <begin position="5"/>
        <end position="71"/>
    </location>
</feature>
<feature type="domain" description="Phosphoribosyl-dephospho-CoA transferase MdcG C-terminal" evidence="1">
    <location>
        <begin position="94"/>
        <end position="194"/>
    </location>
</feature>
<dbReference type="AlphaFoldDB" id="A0A376GXU3"/>
<dbReference type="InterPro" id="IPR048903">
    <property type="entry name" value="MdcG_N"/>
</dbReference>